<reference evidence="1 2" key="1">
    <citation type="journal article" date="2019" name="Commun. Biol.">
        <title>The bagworm genome reveals a unique fibroin gene that provides high tensile strength.</title>
        <authorList>
            <person name="Kono N."/>
            <person name="Nakamura H."/>
            <person name="Ohtoshi R."/>
            <person name="Tomita M."/>
            <person name="Numata K."/>
            <person name="Arakawa K."/>
        </authorList>
    </citation>
    <scope>NUCLEOTIDE SEQUENCE [LARGE SCALE GENOMIC DNA]</scope>
</reference>
<accession>A0A4C1Y3R0</accession>
<dbReference type="EMBL" id="BGZK01001066">
    <property type="protein sequence ID" value="GBP70160.1"/>
    <property type="molecule type" value="Genomic_DNA"/>
</dbReference>
<dbReference type="AlphaFoldDB" id="A0A4C1Y3R0"/>
<gene>
    <name evidence="1" type="ORF">EVAR_46655_1</name>
</gene>
<sequence length="98" mass="10640">MLRVSIYGLVTAAPNCDARANQNNNRGRKRLEAAEACSKVKSVELNAAARARRILMQCSRPVNTNRGRAARAPPSPRAWPLIFRTITLGVNSGANTLP</sequence>
<comment type="caution">
    <text evidence="1">The sequence shown here is derived from an EMBL/GenBank/DDBJ whole genome shotgun (WGS) entry which is preliminary data.</text>
</comment>
<keyword evidence="2" id="KW-1185">Reference proteome</keyword>
<evidence type="ECO:0000313" key="1">
    <source>
        <dbReference type="EMBL" id="GBP70160.1"/>
    </source>
</evidence>
<evidence type="ECO:0000313" key="2">
    <source>
        <dbReference type="Proteomes" id="UP000299102"/>
    </source>
</evidence>
<name>A0A4C1Y3R0_EUMVA</name>
<organism evidence="1 2">
    <name type="scientific">Eumeta variegata</name>
    <name type="common">Bagworm moth</name>
    <name type="synonym">Eumeta japonica</name>
    <dbReference type="NCBI Taxonomy" id="151549"/>
    <lineage>
        <taxon>Eukaryota</taxon>
        <taxon>Metazoa</taxon>
        <taxon>Ecdysozoa</taxon>
        <taxon>Arthropoda</taxon>
        <taxon>Hexapoda</taxon>
        <taxon>Insecta</taxon>
        <taxon>Pterygota</taxon>
        <taxon>Neoptera</taxon>
        <taxon>Endopterygota</taxon>
        <taxon>Lepidoptera</taxon>
        <taxon>Glossata</taxon>
        <taxon>Ditrysia</taxon>
        <taxon>Tineoidea</taxon>
        <taxon>Psychidae</taxon>
        <taxon>Oiketicinae</taxon>
        <taxon>Eumeta</taxon>
    </lineage>
</organism>
<dbReference type="Proteomes" id="UP000299102">
    <property type="component" value="Unassembled WGS sequence"/>
</dbReference>
<protein>
    <submittedName>
        <fullName evidence="1">Uncharacterized protein</fullName>
    </submittedName>
</protein>
<proteinExistence type="predicted"/>